<proteinExistence type="predicted"/>
<dbReference type="InterPro" id="IPR008775">
    <property type="entry name" value="Phytyl_CoA_dOase-like"/>
</dbReference>
<name>A0A516V5D7_9GAMM</name>
<sequence length="235" mass="25563">MPREPELRTAHPAVFTTLDMDGYRVLPAFLRPDECERLASIAAGFANGRAGSRQLLRHAAISETAARIRALPQLAGLLPDDAIAVQCTLFAKTRDSNWSVTPHQDLGIPVDAYVESPECTGWSRKDSALFVQPPDSILDTLLAIRLQLDDHAADTGPLEVVPESHRLGRLKSADVAERASNRRIACIPQRGGAVALRPLTIHASSKATSPLPRRVLHILFGPRDLPLGLRWAAMA</sequence>
<dbReference type="EMBL" id="CP041742">
    <property type="protein sequence ID" value="QDQ73739.1"/>
    <property type="molecule type" value="Genomic_DNA"/>
</dbReference>
<evidence type="ECO:0000313" key="1">
    <source>
        <dbReference type="EMBL" id="QDQ73739.1"/>
    </source>
</evidence>
<dbReference type="OrthoDB" id="9791262at2"/>
<dbReference type="Proteomes" id="UP000315891">
    <property type="component" value="Chromosome"/>
</dbReference>
<keyword evidence="1" id="KW-0223">Dioxygenase</keyword>
<keyword evidence="1" id="KW-0560">Oxidoreductase</keyword>
<keyword evidence="2" id="KW-1185">Reference proteome</keyword>
<dbReference type="GO" id="GO:0016706">
    <property type="term" value="F:2-oxoglutarate-dependent dioxygenase activity"/>
    <property type="evidence" value="ECO:0007669"/>
    <property type="project" value="UniProtKB-ARBA"/>
</dbReference>
<protein>
    <submittedName>
        <fullName evidence="1">Phytanoyl-CoA dioxygenase family protein</fullName>
    </submittedName>
</protein>
<dbReference type="Gene3D" id="2.60.120.620">
    <property type="entry name" value="q2cbj1_9rhob like domain"/>
    <property type="match status" value="1"/>
</dbReference>
<reference evidence="1 2" key="1">
    <citation type="submission" date="2019-07" db="EMBL/GenBank/DDBJ databases">
        <title>Lysobacter weifangensis sp. nov., isolated from bensulfuron-methyl contaminated farmland soil.</title>
        <authorList>
            <person name="Zhao H."/>
        </authorList>
    </citation>
    <scope>NUCLEOTIDE SEQUENCE [LARGE SCALE GENOMIC DNA]</scope>
    <source>
        <strain evidence="1 2">CC-Bw-6</strain>
    </source>
</reference>
<organism evidence="1 2">
    <name type="scientific">Pseudoluteimonas lycopersici</name>
    <dbReference type="NCBI Taxonomy" id="1324796"/>
    <lineage>
        <taxon>Bacteria</taxon>
        <taxon>Pseudomonadati</taxon>
        <taxon>Pseudomonadota</taxon>
        <taxon>Gammaproteobacteria</taxon>
        <taxon>Lysobacterales</taxon>
        <taxon>Lysobacteraceae</taxon>
        <taxon>Pseudoluteimonas</taxon>
    </lineage>
</organism>
<gene>
    <name evidence="1" type="ORF">FNZ56_07560</name>
</gene>
<dbReference type="RefSeq" id="WP_143879251.1">
    <property type="nucleotide sequence ID" value="NZ_BAABLZ010000001.1"/>
</dbReference>
<dbReference type="Pfam" id="PF05721">
    <property type="entry name" value="PhyH"/>
    <property type="match status" value="1"/>
</dbReference>
<dbReference type="SUPFAM" id="SSF51197">
    <property type="entry name" value="Clavaminate synthase-like"/>
    <property type="match status" value="1"/>
</dbReference>
<dbReference type="AlphaFoldDB" id="A0A516V5D7"/>
<accession>A0A516V5D7</accession>
<evidence type="ECO:0000313" key="2">
    <source>
        <dbReference type="Proteomes" id="UP000315891"/>
    </source>
</evidence>